<dbReference type="Proteomes" id="UP000326912">
    <property type="component" value="Unassembled WGS sequence"/>
</dbReference>
<feature type="compositionally biased region" description="Polar residues" evidence="1">
    <location>
        <begin position="267"/>
        <end position="276"/>
    </location>
</feature>
<feature type="region of interest" description="Disordered" evidence="1">
    <location>
        <begin position="263"/>
        <end position="293"/>
    </location>
</feature>
<evidence type="ECO:0000313" key="3">
    <source>
        <dbReference type="EMBL" id="GER92151.1"/>
    </source>
</evidence>
<dbReference type="PROSITE" id="PS50104">
    <property type="entry name" value="TIR"/>
    <property type="match status" value="1"/>
</dbReference>
<gene>
    <name evidence="3" type="ORF">KDW_63130</name>
</gene>
<evidence type="ECO:0000313" key="4">
    <source>
        <dbReference type="Proteomes" id="UP000326912"/>
    </source>
</evidence>
<dbReference type="InterPro" id="IPR000157">
    <property type="entry name" value="TIR_dom"/>
</dbReference>
<dbReference type="EMBL" id="BKZW01000005">
    <property type="protein sequence ID" value="GER92151.1"/>
    <property type="molecule type" value="Genomic_DNA"/>
</dbReference>
<dbReference type="RefSeq" id="WP_151759701.1">
    <property type="nucleotide sequence ID" value="NZ_BKZW01000005.1"/>
</dbReference>
<evidence type="ECO:0000256" key="1">
    <source>
        <dbReference type="SAM" id="MobiDB-lite"/>
    </source>
</evidence>
<evidence type="ECO:0000259" key="2">
    <source>
        <dbReference type="PROSITE" id="PS50104"/>
    </source>
</evidence>
<dbReference type="AlphaFoldDB" id="A0A5J4L064"/>
<protein>
    <recommendedName>
        <fullName evidence="2">TIR domain-containing protein</fullName>
    </recommendedName>
</protein>
<name>A0A5J4L064_9CHLR</name>
<feature type="domain" description="TIR" evidence="2">
    <location>
        <begin position="294"/>
        <end position="433"/>
    </location>
</feature>
<organism evidence="3 4">
    <name type="scientific">Dictyobacter vulcani</name>
    <dbReference type="NCBI Taxonomy" id="2607529"/>
    <lineage>
        <taxon>Bacteria</taxon>
        <taxon>Bacillati</taxon>
        <taxon>Chloroflexota</taxon>
        <taxon>Ktedonobacteria</taxon>
        <taxon>Ktedonobacterales</taxon>
        <taxon>Dictyobacteraceae</taxon>
        <taxon>Dictyobacter</taxon>
    </lineage>
</organism>
<comment type="caution">
    <text evidence="3">The sequence shown here is derived from an EMBL/GenBank/DDBJ whole genome shotgun (WGS) entry which is preliminary data.</text>
</comment>
<proteinExistence type="predicted"/>
<dbReference type="GO" id="GO:0007165">
    <property type="term" value="P:signal transduction"/>
    <property type="evidence" value="ECO:0007669"/>
    <property type="project" value="InterPro"/>
</dbReference>
<keyword evidence="4" id="KW-1185">Reference proteome</keyword>
<reference evidence="3 4" key="1">
    <citation type="submission" date="2019-10" db="EMBL/GenBank/DDBJ databases">
        <title>Dictyobacter vulcani sp. nov., within the class Ktedonobacteria, isolated from soil of volcanic Mt. Zao.</title>
        <authorList>
            <person name="Zheng Y."/>
            <person name="Wang C.M."/>
            <person name="Sakai Y."/>
            <person name="Abe K."/>
            <person name="Yokota A."/>
            <person name="Yabe S."/>
        </authorList>
    </citation>
    <scope>NUCLEOTIDE SEQUENCE [LARGE SCALE GENOMIC DNA]</scope>
    <source>
        <strain evidence="3 4">W12</strain>
    </source>
</reference>
<dbReference type="SUPFAM" id="SSF52200">
    <property type="entry name" value="Toll/Interleukin receptor TIR domain"/>
    <property type="match status" value="1"/>
</dbReference>
<accession>A0A5J4L064</accession>
<sequence>MLFLGAGAGGLFRSKTFYSTAQSFSPRTFHNMTQIKQFEECYRVLCEGDFSRSDIHSILVPSLQSLKIAQADQYLANLVQAGIFHLIISTNIDNQLSKAFEAADMRVGQDFQIFIPQQHSPDKFANTGHKHVPTIIKLSGDLEIGEHSLFKQNFYLETHDMLKTFLSSTLSGDVLMLGYNPFWDRAIDAIFPAQGQEIWYINEEKPRPPFLSILQSRKAKCITGGAGSYEAFIQQLHWHLDEERSPHESLLHVSWETNVAPTPLWPDTQNAPTATQEDSHYQQTTKEQKNEKKQRTNVFIGYSHIDKNYLKRLKSHMATYEREKLLDVWDDQKVQPGTNYRQELQNALNNAKVIILLVSSDFIASDFVAENILAPLLQISETKGAVVLPVILRSCNFDDSGLQQFQPFNHPSKPLSKKSVDQDAVWADLARYVVTLGRDTRYE</sequence>
<dbReference type="Gene3D" id="3.40.50.10140">
    <property type="entry name" value="Toll/interleukin-1 receptor homology (TIR) domain"/>
    <property type="match status" value="1"/>
</dbReference>
<dbReference type="InterPro" id="IPR035897">
    <property type="entry name" value="Toll_tir_struct_dom_sf"/>
</dbReference>
<dbReference type="Pfam" id="PF13676">
    <property type="entry name" value="TIR_2"/>
    <property type="match status" value="1"/>
</dbReference>